<keyword evidence="8" id="KW-0653">Protein transport</keyword>
<dbReference type="GO" id="GO:0007041">
    <property type="term" value="P:lysosomal transport"/>
    <property type="evidence" value="ECO:0007669"/>
    <property type="project" value="UniProtKB-ARBA"/>
</dbReference>
<evidence type="ECO:0000256" key="13">
    <source>
        <dbReference type="SAM" id="MobiDB-lite"/>
    </source>
</evidence>
<dbReference type="InterPro" id="IPR039766">
    <property type="entry name" value="Vps53"/>
</dbReference>
<keyword evidence="6" id="KW-0813">Transport</keyword>
<dbReference type="InterPro" id="IPR038260">
    <property type="entry name" value="Vps53_C_sf"/>
</dbReference>
<keyword evidence="10 12" id="KW-0175">Coiled coil</keyword>
<evidence type="ECO:0000256" key="11">
    <source>
        <dbReference type="ARBA" id="ARBA00023136"/>
    </source>
</evidence>
<sequence length="931" mass="104919">MEEDEPELEAGLEAALELAPAVQAAIEQVFPSQDPLDRADFNAVEYINALFPTEQSLANIDEVVNKIRLKIRRLDDNIRTVVRGQTNVGQDGRQALEEAQKAIQQLFGKIKDIKDKAEKSEQMVKEITRDIKQLDHAKRHLTTSITTLNHLHMLAGGVDSLEAMTRRRQYGEVANLLQGVVNVLEHFNKYMGIPQIRQLSERVKAAQNELGQQILADFEEAFPSQGTKRTGGPSNVLRDACLVANVLDPRIKQEIIKKFIKQHLSEYLVLFQENQDVAWLDKIDRRYAWIKRQLVDYEEKYGRMFPAEWCMTERIAVEFCHVTRAELSKIMRTRAKEIEVKLLLFAIQRTTNFEGLLAKRFSGCTLTDGTVQKKPEVPPPSTNPFLEDETGAEAAEIVMEKSDTDKPKKPKVPDNPFHGIVSKCFEPHLYVYIESQDKTCEVVQNQVVSKWDQEMANGTQHFEHIPSKSTFPQVFSGGCWDGKPWLFLFQVPGVKLEHRLNALASNVLKRVLADLGAFYVWLENRFEASTGTPEHKRNLGELIDRFVADFKAQGPPKPNVDEGGAVLPSCADLFVYYKKCMVQCSQLSTGEPMIALTTIFQKYLREYAWKILSGNLPKTTSSGGGLTITSLLKEKEGSEVAKFTLEELCLICSILSTAEYCLATTQQLEEKLKEKVDASLMERINLTGEMDTFSVVISNSIQLLVQDLDAACDPALTAMSKMQWQNVEHVGDQSPYVTSVILHIKQNVPIIRDNLASTRKYFTQFCIKFANSFIPKFINHLFKCKPISMVGAEQLLLDTHSLKMVLLDLPSIGSQVVRKAPASYTKIVVKGMTRAEMILKVVMAPHEPPVVFVDNYIKLLADCSTDTFQKILDMKGLKRSEQSSMLDLFRLRLPAPPPGGDSAGSLSLSAPTPEQESSRIRKLEKLIKKRL</sequence>
<keyword evidence="7" id="KW-0967">Endosome</keyword>
<organism evidence="16 17">
    <name type="scientific">Hirundo rustica rustica</name>
    <dbReference type="NCBI Taxonomy" id="333673"/>
    <lineage>
        <taxon>Eukaryota</taxon>
        <taxon>Metazoa</taxon>
        <taxon>Chordata</taxon>
        <taxon>Craniata</taxon>
        <taxon>Vertebrata</taxon>
        <taxon>Euteleostomi</taxon>
        <taxon>Archelosauria</taxon>
        <taxon>Archosauria</taxon>
        <taxon>Dinosauria</taxon>
        <taxon>Saurischia</taxon>
        <taxon>Theropoda</taxon>
        <taxon>Coelurosauria</taxon>
        <taxon>Aves</taxon>
        <taxon>Neognathae</taxon>
        <taxon>Neoaves</taxon>
        <taxon>Telluraves</taxon>
        <taxon>Australaves</taxon>
        <taxon>Passeriformes</taxon>
        <taxon>Sylvioidea</taxon>
        <taxon>Hirundinidae</taxon>
        <taxon>Hirundo</taxon>
    </lineage>
</organism>
<evidence type="ECO:0000256" key="8">
    <source>
        <dbReference type="ARBA" id="ARBA00022927"/>
    </source>
</evidence>
<evidence type="ECO:0000259" key="15">
    <source>
        <dbReference type="Pfam" id="PF16854"/>
    </source>
</evidence>
<evidence type="ECO:0000256" key="10">
    <source>
        <dbReference type="ARBA" id="ARBA00023054"/>
    </source>
</evidence>
<dbReference type="OrthoDB" id="10261632at2759"/>
<evidence type="ECO:0000256" key="3">
    <source>
        <dbReference type="ARBA" id="ARBA00004481"/>
    </source>
</evidence>
<dbReference type="GO" id="GO:0005829">
    <property type="term" value="C:cytosol"/>
    <property type="evidence" value="ECO:0007669"/>
    <property type="project" value="GOC"/>
</dbReference>
<dbReference type="PANTHER" id="PTHR12820">
    <property type="entry name" value="VACUOLAR SORTING PROTEIN 53"/>
    <property type="match status" value="1"/>
</dbReference>
<feature type="region of interest" description="Disordered" evidence="13">
    <location>
        <begin position="898"/>
        <end position="921"/>
    </location>
</feature>
<dbReference type="GO" id="GO:0015031">
    <property type="term" value="P:protein transport"/>
    <property type="evidence" value="ECO:0007669"/>
    <property type="project" value="UniProtKB-KW"/>
</dbReference>
<reference evidence="16 17" key="1">
    <citation type="submission" date="2018-07" db="EMBL/GenBank/DDBJ databases">
        <title>A high quality draft genome assembly of the barn swallow (H. rustica rustica).</title>
        <authorList>
            <person name="Formenti G."/>
            <person name="Chiara M."/>
            <person name="Poveda L."/>
            <person name="Francoijs K.-J."/>
            <person name="Bonisoli-Alquati A."/>
            <person name="Canova L."/>
            <person name="Gianfranceschi L."/>
            <person name="Horner D.S."/>
            <person name="Saino N."/>
        </authorList>
    </citation>
    <scope>NUCLEOTIDE SEQUENCE [LARGE SCALE GENOMIC DNA]</scope>
    <source>
        <strain evidence="16">Chelidonia</strain>
        <tissue evidence="16">Blood</tissue>
    </source>
</reference>
<dbReference type="GO" id="GO:0010008">
    <property type="term" value="C:endosome membrane"/>
    <property type="evidence" value="ECO:0007669"/>
    <property type="project" value="UniProtKB-SubCell"/>
</dbReference>
<evidence type="ECO:0000256" key="12">
    <source>
        <dbReference type="SAM" id="Coils"/>
    </source>
</evidence>
<dbReference type="GO" id="GO:0055037">
    <property type="term" value="C:recycling endosome"/>
    <property type="evidence" value="ECO:0007669"/>
    <property type="project" value="UniProtKB-SubCell"/>
</dbReference>
<dbReference type="Proteomes" id="UP000269221">
    <property type="component" value="Unassembled WGS sequence"/>
</dbReference>
<feature type="domain" description="Vps53 N-terminal" evidence="14">
    <location>
        <begin position="40"/>
        <end position="449"/>
    </location>
</feature>
<comment type="similarity">
    <text evidence="4">Belongs to the VPS53 family.</text>
</comment>
<evidence type="ECO:0000256" key="9">
    <source>
        <dbReference type="ARBA" id="ARBA00023034"/>
    </source>
</evidence>
<dbReference type="STRING" id="333673.A0A3M0KDR1"/>
<comment type="caution">
    <text evidence="16">The sequence shown here is derived from an EMBL/GenBank/DDBJ whole genome shotgun (WGS) entry which is preliminary data.</text>
</comment>
<dbReference type="Gene3D" id="1.10.287.950">
    <property type="entry name" value="Methyl-accepting chemotaxis protein"/>
    <property type="match status" value="1"/>
</dbReference>
<evidence type="ECO:0000256" key="6">
    <source>
        <dbReference type="ARBA" id="ARBA00022448"/>
    </source>
</evidence>
<feature type="coiled-coil region" evidence="12">
    <location>
        <begin position="96"/>
        <end position="137"/>
    </location>
</feature>
<keyword evidence="9" id="KW-0333">Golgi apparatus</keyword>
<evidence type="ECO:0000256" key="7">
    <source>
        <dbReference type="ARBA" id="ARBA00022753"/>
    </source>
</evidence>
<evidence type="ECO:0000313" key="16">
    <source>
        <dbReference type="EMBL" id="RMC10661.1"/>
    </source>
</evidence>
<proteinExistence type="inferred from homology"/>
<evidence type="ECO:0000313" key="17">
    <source>
        <dbReference type="Proteomes" id="UP000269221"/>
    </source>
</evidence>
<accession>A0A3M0KDR1</accession>
<evidence type="ECO:0000256" key="2">
    <source>
        <dbReference type="ARBA" id="ARBA00004172"/>
    </source>
</evidence>
<keyword evidence="11" id="KW-0472">Membrane</keyword>
<gene>
    <name evidence="16" type="ORF">DUI87_12372</name>
</gene>
<dbReference type="GO" id="GO:0042147">
    <property type="term" value="P:retrograde transport, endosome to Golgi"/>
    <property type="evidence" value="ECO:0007669"/>
    <property type="project" value="InterPro"/>
</dbReference>
<dbReference type="GO" id="GO:0000938">
    <property type="term" value="C:GARP complex"/>
    <property type="evidence" value="ECO:0007669"/>
    <property type="project" value="InterPro"/>
</dbReference>
<dbReference type="Gene3D" id="1.10.357.110">
    <property type="entry name" value="Vacuolar protein sorting-associated protein 53, C-terminus"/>
    <property type="match status" value="1"/>
</dbReference>
<dbReference type="InterPro" id="IPR031745">
    <property type="entry name" value="Vps53_C"/>
</dbReference>
<dbReference type="Pfam" id="PF16854">
    <property type="entry name" value="VPS53_C"/>
    <property type="match status" value="1"/>
</dbReference>
<comment type="subcellular location">
    <subcellularLocation>
        <location evidence="3">Endosome membrane</location>
        <topology evidence="3">Peripheral membrane protein</topology>
    </subcellularLocation>
    <subcellularLocation>
        <location evidence="1">Golgi apparatus</location>
        <location evidence="1">trans-Golgi network membrane</location>
        <topology evidence="1">Peripheral membrane protein</topology>
    </subcellularLocation>
    <subcellularLocation>
        <location evidence="2">Recycling endosome</location>
    </subcellularLocation>
</comment>
<keyword evidence="17" id="KW-1185">Reference proteome</keyword>
<dbReference type="EMBL" id="QRBI01000111">
    <property type="protein sequence ID" value="RMC10661.1"/>
    <property type="molecule type" value="Genomic_DNA"/>
</dbReference>
<evidence type="ECO:0000259" key="14">
    <source>
        <dbReference type="Pfam" id="PF04100"/>
    </source>
</evidence>
<dbReference type="PANTHER" id="PTHR12820:SF0">
    <property type="entry name" value="VACUOLAR PROTEIN SORTING-ASSOCIATED PROTEIN 53 HOMOLOG"/>
    <property type="match status" value="1"/>
</dbReference>
<dbReference type="AlphaFoldDB" id="A0A3M0KDR1"/>
<dbReference type="Pfam" id="PF04100">
    <property type="entry name" value="Vps53_N"/>
    <property type="match status" value="1"/>
</dbReference>
<name>A0A3M0KDR1_HIRRU</name>
<evidence type="ECO:0000256" key="5">
    <source>
        <dbReference type="ARBA" id="ARBA00014103"/>
    </source>
</evidence>
<evidence type="ECO:0000256" key="4">
    <source>
        <dbReference type="ARBA" id="ARBA00008628"/>
    </source>
</evidence>
<dbReference type="InterPro" id="IPR007234">
    <property type="entry name" value="Vps53_N"/>
</dbReference>
<dbReference type="FunFam" id="1.10.357.110:FF:000001">
    <property type="entry name" value="vacuolar protein sorting-associated protein 53 homolog"/>
    <property type="match status" value="1"/>
</dbReference>
<evidence type="ECO:0000256" key="1">
    <source>
        <dbReference type="ARBA" id="ARBA00004150"/>
    </source>
</evidence>
<feature type="domain" description="Vps53 C-terminal" evidence="15">
    <location>
        <begin position="793"/>
        <end position="877"/>
    </location>
</feature>
<protein>
    <recommendedName>
        <fullName evidence="5">Vacuolar protein sorting-associated protein 53 homolog</fullName>
    </recommendedName>
</protein>